<comment type="similarity">
    <text evidence="2 7">Belongs to the methyltransferase superfamily. L-isoaspartyl/D-aspartyl protein methyltransferase family.</text>
</comment>
<protein>
    <recommendedName>
        <fullName evidence="7">Protein-L-isoaspartate O-methyltransferase</fullName>
        <ecNumber evidence="7">2.1.1.77</ecNumber>
    </recommendedName>
    <alternativeName>
        <fullName evidence="7">L-isoaspartyl protein carboxyl methyltransferase</fullName>
    </alternativeName>
    <alternativeName>
        <fullName evidence="7">Protein L-isoaspartyl methyltransferase</fullName>
    </alternativeName>
    <alternativeName>
        <fullName evidence="7">Protein-beta-aspartate methyltransferase</fullName>
        <shortName evidence="7">PIMT</shortName>
    </alternativeName>
</protein>
<evidence type="ECO:0000256" key="3">
    <source>
        <dbReference type="ARBA" id="ARBA00022490"/>
    </source>
</evidence>
<dbReference type="Gene3D" id="3.40.50.150">
    <property type="entry name" value="Vaccinia Virus protein VP39"/>
    <property type="match status" value="1"/>
</dbReference>
<comment type="caution">
    <text evidence="8">The sequence shown here is derived from an EMBL/GenBank/DDBJ whole genome shotgun (WGS) entry which is preliminary data.</text>
</comment>
<dbReference type="EC" id="2.1.1.77" evidence="7"/>
<dbReference type="PROSITE" id="PS01279">
    <property type="entry name" value="PCMT"/>
    <property type="match status" value="1"/>
</dbReference>
<name>A0A520X8L6_9DELT</name>
<dbReference type="Pfam" id="PF01135">
    <property type="entry name" value="PCMT"/>
    <property type="match status" value="1"/>
</dbReference>
<dbReference type="SUPFAM" id="SSF53335">
    <property type="entry name" value="S-adenosyl-L-methionine-dependent methyltransferases"/>
    <property type="match status" value="1"/>
</dbReference>
<evidence type="ECO:0000256" key="1">
    <source>
        <dbReference type="ARBA" id="ARBA00004496"/>
    </source>
</evidence>
<organism evidence="8 9">
    <name type="scientific">Candidatus Acidulodesulfobacterium acidiphilum</name>
    <dbReference type="NCBI Taxonomy" id="2597224"/>
    <lineage>
        <taxon>Bacteria</taxon>
        <taxon>Deltaproteobacteria</taxon>
        <taxon>Candidatus Acidulodesulfobacterales</taxon>
        <taxon>Candidatus Acidulodesulfobacterium</taxon>
    </lineage>
</organism>
<keyword evidence="6 7" id="KW-0949">S-adenosyl-L-methionine</keyword>
<dbReference type="PANTHER" id="PTHR11579:SF0">
    <property type="entry name" value="PROTEIN-L-ISOASPARTATE(D-ASPARTATE) O-METHYLTRANSFERASE"/>
    <property type="match status" value="1"/>
</dbReference>
<dbReference type="GO" id="GO:0005737">
    <property type="term" value="C:cytoplasm"/>
    <property type="evidence" value="ECO:0007669"/>
    <property type="project" value="UniProtKB-SubCell"/>
</dbReference>
<evidence type="ECO:0000313" key="8">
    <source>
        <dbReference type="EMBL" id="RZV37540.1"/>
    </source>
</evidence>
<evidence type="ECO:0000256" key="6">
    <source>
        <dbReference type="ARBA" id="ARBA00022691"/>
    </source>
</evidence>
<dbReference type="CDD" id="cd02440">
    <property type="entry name" value="AdoMet_MTases"/>
    <property type="match status" value="1"/>
</dbReference>
<comment type="function">
    <text evidence="7">Catalyzes the methyl esterification of L-isoaspartyl residues in peptides and proteins that result from spontaneous decomposition of normal L-aspartyl and L-asparaginyl residues. It plays a role in the repair and/or degradation of damaged proteins.</text>
</comment>
<dbReference type="NCBIfam" id="TIGR00080">
    <property type="entry name" value="pimt"/>
    <property type="match status" value="1"/>
</dbReference>
<accession>A0A520X8L6</accession>
<dbReference type="InterPro" id="IPR029063">
    <property type="entry name" value="SAM-dependent_MTases_sf"/>
</dbReference>
<dbReference type="HAMAP" id="MF_00090">
    <property type="entry name" value="PIMT"/>
    <property type="match status" value="1"/>
</dbReference>
<comment type="catalytic activity">
    <reaction evidence="7">
        <text>[protein]-L-isoaspartate + S-adenosyl-L-methionine = [protein]-L-isoaspartate alpha-methyl ester + S-adenosyl-L-homocysteine</text>
        <dbReference type="Rhea" id="RHEA:12705"/>
        <dbReference type="Rhea" id="RHEA-COMP:12143"/>
        <dbReference type="Rhea" id="RHEA-COMP:12144"/>
        <dbReference type="ChEBI" id="CHEBI:57856"/>
        <dbReference type="ChEBI" id="CHEBI:59789"/>
        <dbReference type="ChEBI" id="CHEBI:90596"/>
        <dbReference type="ChEBI" id="CHEBI:90598"/>
        <dbReference type="EC" id="2.1.1.77"/>
    </reaction>
</comment>
<proteinExistence type="inferred from homology"/>
<dbReference type="GO" id="GO:0004719">
    <property type="term" value="F:protein-L-isoaspartate (D-aspartate) O-methyltransferase activity"/>
    <property type="evidence" value="ECO:0007669"/>
    <property type="project" value="UniProtKB-UniRule"/>
</dbReference>
<feature type="active site" evidence="7">
    <location>
        <position position="57"/>
    </location>
</feature>
<keyword evidence="4 7" id="KW-0489">Methyltransferase</keyword>
<dbReference type="GO" id="GO:0032259">
    <property type="term" value="P:methylation"/>
    <property type="evidence" value="ECO:0007669"/>
    <property type="project" value="UniProtKB-KW"/>
</dbReference>
<dbReference type="Proteomes" id="UP000322454">
    <property type="component" value="Unassembled WGS sequence"/>
</dbReference>
<reference evidence="8 9" key="1">
    <citation type="submission" date="2019-01" db="EMBL/GenBank/DDBJ databases">
        <title>Insights into ecological role of a new deltaproteobacterial order Candidatus Sinidesulfobacterales (Sva0485) by metagenomics and metatranscriptomics.</title>
        <authorList>
            <person name="Tan S."/>
            <person name="Liu J."/>
            <person name="Fang Y."/>
            <person name="Hedlund B."/>
            <person name="Lian Z.-H."/>
            <person name="Huang L.-Y."/>
            <person name="Li J.-T."/>
            <person name="Huang L.-N."/>
            <person name="Li W.-J."/>
            <person name="Jiang H.-C."/>
            <person name="Dong H.-L."/>
            <person name="Shu W.-S."/>
        </authorList>
    </citation>
    <scope>NUCLEOTIDE SEQUENCE [LARGE SCALE GENOMIC DNA]</scope>
    <source>
        <strain evidence="8">AP4</strain>
    </source>
</reference>
<evidence type="ECO:0000256" key="4">
    <source>
        <dbReference type="ARBA" id="ARBA00022603"/>
    </source>
</evidence>
<dbReference type="NCBIfam" id="NF001453">
    <property type="entry name" value="PRK00312.1"/>
    <property type="match status" value="1"/>
</dbReference>
<keyword evidence="3 7" id="KW-0963">Cytoplasm</keyword>
<evidence type="ECO:0000256" key="7">
    <source>
        <dbReference type="HAMAP-Rule" id="MF_00090"/>
    </source>
</evidence>
<keyword evidence="5 7" id="KW-0808">Transferase</keyword>
<dbReference type="EMBL" id="SHMQ01000035">
    <property type="protein sequence ID" value="RZV37540.1"/>
    <property type="molecule type" value="Genomic_DNA"/>
</dbReference>
<dbReference type="AlphaFoldDB" id="A0A520X8L6"/>
<sequence length="218" mass="23188">MNAKIINGLSSKGITSSAVLGAIAKIPRESFVAPPFRHSDMCYGESPLPIGHNQTISSIYTVALMTQALSVDKSHKVLEIGTGSGYQAAVLSLLCGSVFTVERIRDLSMQARTVIESLNLRNIIFIVGDGSIGYGEYAPYDRIMITACSPDIPAALFAQLAEGGIMVVPVEQNGAQSICVIEKENGAMVSKNIAPANFVKLIGKNGYEAQKSSQRCGF</sequence>
<evidence type="ECO:0000313" key="9">
    <source>
        <dbReference type="Proteomes" id="UP000322454"/>
    </source>
</evidence>
<evidence type="ECO:0000256" key="2">
    <source>
        <dbReference type="ARBA" id="ARBA00005369"/>
    </source>
</evidence>
<evidence type="ECO:0000256" key="5">
    <source>
        <dbReference type="ARBA" id="ARBA00022679"/>
    </source>
</evidence>
<comment type="subcellular location">
    <subcellularLocation>
        <location evidence="1 7">Cytoplasm</location>
    </subcellularLocation>
</comment>
<dbReference type="FunFam" id="3.40.50.150:FF:000010">
    <property type="entry name" value="Protein-L-isoaspartate O-methyltransferase"/>
    <property type="match status" value="1"/>
</dbReference>
<dbReference type="PANTHER" id="PTHR11579">
    <property type="entry name" value="PROTEIN-L-ISOASPARTATE O-METHYLTRANSFERASE"/>
    <property type="match status" value="1"/>
</dbReference>
<dbReference type="GO" id="GO:0030091">
    <property type="term" value="P:protein repair"/>
    <property type="evidence" value="ECO:0007669"/>
    <property type="project" value="UniProtKB-UniRule"/>
</dbReference>
<gene>
    <name evidence="7" type="primary">pcm</name>
    <name evidence="8" type="ORF">EVJ48_08630</name>
</gene>
<dbReference type="InterPro" id="IPR000682">
    <property type="entry name" value="PCMT"/>
</dbReference>